<feature type="compositionally biased region" description="Low complexity" evidence="1">
    <location>
        <begin position="49"/>
        <end position="58"/>
    </location>
</feature>
<feature type="compositionally biased region" description="Low complexity" evidence="1">
    <location>
        <begin position="545"/>
        <end position="563"/>
    </location>
</feature>
<dbReference type="AlphaFoldDB" id="A0A8J4FNJ2"/>
<proteinExistence type="predicted"/>
<keyword evidence="3" id="KW-1185">Reference proteome</keyword>
<feature type="region of interest" description="Disordered" evidence="1">
    <location>
        <begin position="49"/>
        <end position="75"/>
    </location>
</feature>
<feature type="compositionally biased region" description="Pro residues" evidence="1">
    <location>
        <begin position="529"/>
        <end position="541"/>
    </location>
</feature>
<feature type="compositionally biased region" description="Pro residues" evidence="1">
    <location>
        <begin position="316"/>
        <end position="326"/>
    </location>
</feature>
<name>A0A8J4FNJ2_9CHLO</name>
<feature type="region of interest" description="Disordered" evidence="1">
    <location>
        <begin position="1"/>
        <end position="28"/>
    </location>
</feature>
<accession>A0A8J4FNJ2</accession>
<feature type="region of interest" description="Disordered" evidence="1">
    <location>
        <begin position="489"/>
        <end position="563"/>
    </location>
</feature>
<organism evidence="2 3">
    <name type="scientific">Volvox reticuliferus</name>
    <dbReference type="NCBI Taxonomy" id="1737510"/>
    <lineage>
        <taxon>Eukaryota</taxon>
        <taxon>Viridiplantae</taxon>
        <taxon>Chlorophyta</taxon>
        <taxon>core chlorophytes</taxon>
        <taxon>Chlorophyceae</taxon>
        <taxon>CS clade</taxon>
        <taxon>Chlamydomonadales</taxon>
        <taxon>Volvocaceae</taxon>
        <taxon>Volvox</taxon>
    </lineage>
</organism>
<comment type="caution">
    <text evidence="2">The sequence shown here is derived from an EMBL/GenBank/DDBJ whole genome shotgun (WGS) entry which is preliminary data.</text>
</comment>
<feature type="compositionally biased region" description="Low complexity" evidence="1">
    <location>
        <begin position="376"/>
        <end position="386"/>
    </location>
</feature>
<dbReference type="PANTHER" id="PTHR31385:SF1">
    <property type="entry name" value="PUTATIVE (DUF220)-RELATED"/>
    <property type="match status" value="1"/>
</dbReference>
<evidence type="ECO:0000256" key="1">
    <source>
        <dbReference type="SAM" id="MobiDB-lite"/>
    </source>
</evidence>
<evidence type="ECO:0000313" key="2">
    <source>
        <dbReference type="EMBL" id="GIL81067.1"/>
    </source>
</evidence>
<evidence type="ECO:0000313" key="3">
    <source>
        <dbReference type="Proteomes" id="UP000747110"/>
    </source>
</evidence>
<protein>
    <submittedName>
        <fullName evidence="2">Uncharacterized protein</fullName>
    </submittedName>
</protein>
<feature type="region of interest" description="Disordered" evidence="1">
    <location>
        <begin position="301"/>
        <end position="417"/>
    </location>
</feature>
<feature type="region of interest" description="Disordered" evidence="1">
    <location>
        <begin position="206"/>
        <end position="235"/>
    </location>
</feature>
<gene>
    <name evidence="2" type="ORF">Vretifemale_10205</name>
</gene>
<dbReference type="OrthoDB" id="551317at2759"/>
<dbReference type="PANTHER" id="PTHR31385">
    <property type="entry name" value="PUTATIVE (DUF220)-RELATED"/>
    <property type="match status" value="1"/>
</dbReference>
<feature type="compositionally biased region" description="Pro residues" evidence="1">
    <location>
        <begin position="334"/>
        <end position="362"/>
    </location>
</feature>
<feature type="compositionally biased region" description="Low complexity" evidence="1">
    <location>
        <begin position="510"/>
        <end position="520"/>
    </location>
</feature>
<sequence length="616" mass="63778">MASTDVRQGLTSAAQLQPPEGQAVKTTTPESYSHDYICLGVASAATGGARRRSTSATAGLGGSRLQTSSIPPPDIRVVPGERGSGYMATAELRALFPVPPSVVFSLLTHPDKEMAFRNILEVCDRVELTGLAGSGSGDPRVRVFEETQVGETSILWHHSKFRNRVRLEEDASDPRVMVQRFKLLHGDTLSRFEGSWVVSAAKAPQQEGAEAAADEDELQLIDGGGGGGEESGDESIEDDVVEVGAAAAAAAGASIGRGSGEGLVDVDTPPTHVEDGWEDIGGLMRSTAAVAPTVVPGAAAGKGTGRLGLDSSSVEPPQPAVEPPLPAVEAPQPAVVPPQPAVEPPQPAVVPPQPAVEPPLPAVDPSQPGDGVSDCTASSTATTAGTEPSLRIQLTPTELSGPAAAASTSDSVGRGSSGCGDSGGWCLVVLKHGLSPKGVPALVRPAVGRMVRAATEASLCRLHEDLKDMLNKVLQGATVDEAVAAVRDEHRAHHQHGRRHHRAKENPVRQHVQNEQQQQGKKGKQKQVPSPPPPPPSPPPHYHLHQQQLPAAAATGEDTGSGVSVVDVTTSRAVLTEPCDVGVGSASVMAGSEVLVGKQPLVRNPVTGELVYHWVP</sequence>
<dbReference type="Proteomes" id="UP000747110">
    <property type="component" value="Unassembled WGS sequence"/>
</dbReference>
<feature type="compositionally biased region" description="Polar residues" evidence="1">
    <location>
        <begin position="1"/>
        <end position="15"/>
    </location>
</feature>
<feature type="compositionally biased region" description="Basic residues" evidence="1">
    <location>
        <begin position="492"/>
        <end position="503"/>
    </location>
</feature>
<reference evidence="2" key="1">
    <citation type="journal article" date="2021" name="Proc. Natl. Acad. Sci. U.S.A.">
        <title>Three genomes in the algal genus Volvox reveal the fate of a haploid sex-determining region after a transition to homothallism.</title>
        <authorList>
            <person name="Yamamoto K."/>
            <person name="Hamaji T."/>
            <person name="Kawai-Toyooka H."/>
            <person name="Matsuzaki R."/>
            <person name="Takahashi F."/>
            <person name="Nishimura Y."/>
            <person name="Kawachi M."/>
            <person name="Noguchi H."/>
            <person name="Minakuchi Y."/>
            <person name="Umen J.G."/>
            <person name="Toyoda A."/>
            <person name="Nozaki H."/>
        </authorList>
    </citation>
    <scope>NUCLEOTIDE SEQUENCE</scope>
    <source>
        <strain evidence="2">NIES-3786</strain>
    </source>
</reference>
<dbReference type="EMBL" id="BNCP01000020">
    <property type="protein sequence ID" value="GIL81067.1"/>
    <property type="molecule type" value="Genomic_DNA"/>
</dbReference>